<name>A0A423VA76_CYTCH</name>
<dbReference type="InterPro" id="IPR001611">
    <property type="entry name" value="Leu-rich_rpt"/>
</dbReference>
<dbReference type="Pfam" id="PF01575">
    <property type="entry name" value="MaoC_dehydratas"/>
    <property type="match status" value="1"/>
</dbReference>
<dbReference type="Pfam" id="PF22622">
    <property type="entry name" value="MFE-2_hydrat-2_N"/>
    <property type="match status" value="1"/>
</dbReference>
<feature type="domain" description="C3H1-type" evidence="3">
    <location>
        <begin position="1134"/>
        <end position="1161"/>
    </location>
</feature>
<dbReference type="SMART" id="SM01052">
    <property type="entry name" value="CAP_GLY"/>
    <property type="match status" value="1"/>
</dbReference>
<sequence length="1411" mass="154228">MSGPGVGFEYPPQPVTWLKRDALLFANSIGCTTDERHFLYELHPNFAVFPTYPVILPFKGDTQEVIDFYAAQKAVKIPGVPDFDHTRVVDGQRLVQFLKPLPPTSAGRKFEIRTKVLGVYDKGRPGSVLETQTDLVDAETGEVYSRAIGSAFFVGQGNWSGPKGPATVNFPPPKGKQPDVIFEDQIRKEAALLYRLNGDYNPLHATPEPGKKMGFGGDIMHGLYSFNSTCHGLLKNLGASDPKNLKEFQARFASPVVPGDKLVTSVWRTGEVKDGWEEIRFETKVEGKKTAENWVGKRLSYNGALCTVRYIGEVSGTTGTWLGVEWDDPSRGKHDGSHKGTRYFQSASFVRPERRAEKPLTFLEALQEKYASEVTADQTPISSGPQIIISGKVAEEVGFDKIRKQQARLHELKIVILDGLRIDRASDPGDKPIREVCPKVVELNLNRNLLTRLEHVVKICSQLDALRGLRLSGNRFQVSAEYLACEEYVSAFTGVRELALDEMLLDWHGICQIAAGFRDLTALYASANQLFSLPVGPAVALSSKLTSVHVEFNEFTSISSVAGLATLPSLKNLHLKANNISTITSDALPEKPVFSKTLSYLDLSYNKVSTWSFIDDLIDCFPGLASLRLSHNPIYENPGLGLDSADASMTTGNKATVTEEAYMLTVGRLACLTSLNFSAITPNDRTNAEMFYLSRIGRQLSSAPEEDAEKVVSQHRRYAELCELYGEPVVVRRKEVNPAFLEARLINVKFRLGQATEDTATRQTQIPKSFDIYAVKGIAGRLFSLHPLTVRLIWETGEWDPVAGFDDEAGDSDEEDDDDDNVDSGEETAGGFEALDGGQIVEPGEDGQANNNNKAGRWIKREHSPPSTAEQPKFTMHPGPDHFLVRPGAKDGKPGTIVPLIAVDQLPDWMQLVGVPRALDTEQTIGLTNLGIIDKEDGDVYEVRLHHVKIRAILDGTEKTGSSSSSDRVGRAKDTSINGPSPSEAKTRPELSRKETPVVVNLSSLLASKVTSRKQTASSSQGEPDGNDSEPGNISPPSSASASEEVTARMQEQDQHHPGEPMLGASRHNVVDTKVAGTAARGGAKPIRPHMTQAASDKPYPSVAQHNSTTRHKTHSVGNSNSNSINKNKKSSHPDTVFCRHWCHHGSCKWGWECRYQHRMPTTFEGLREVGLKDFPTWYLLIMGGGGGPRFPSMATDPGFGLNSLFGGLEVGNSAGGTNMTPPSQYLTITPTRSQPDTPAHHPSEVDLRLMRGRMSALLSGPGATSHRQRLRQVKEMRDILVHGSRTQAQAQAYHQASANLHTSASVAANTADTRRQAERPQYQSQHMQVSDLPVAARAGRVRAAVIDDGSSEGVDEVRPEDSVSLAGREGVYTRVEGERHSLSGNGDVGGQLPEKAPAPKPDPEEKLVDI</sequence>
<dbReference type="GO" id="GO:0006635">
    <property type="term" value="P:fatty acid beta-oxidation"/>
    <property type="evidence" value="ECO:0007669"/>
    <property type="project" value="TreeGrafter"/>
</dbReference>
<dbReference type="InterPro" id="IPR000571">
    <property type="entry name" value="Znf_CCCH"/>
</dbReference>
<keyword evidence="1" id="KW-0862">Zinc</keyword>
<evidence type="ECO:0000259" key="3">
    <source>
        <dbReference type="PROSITE" id="PS50103"/>
    </source>
</evidence>
<evidence type="ECO:0000313" key="6">
    <source>
        <dbReference type="Proteomes" id="UP000284375"/>
    </source>
</evidence>
<evidence type="ECO:0000256" key="2">
    <source>
        <dbReference type="SAM" id="MobiDB-lite"/>
    </source>
</evidence>
<dbReference type="PROSITE" id="PS50103">
    <property type="entry name" value="ZF_C3H1"/>
    <property type="match status" value="1"/>
</dbReference>
<keyword evidence="6" id="KW-1185">Reference proteome</keyword>
<dbReference type="InterPro" id="IPR029069">
    <property type="entry name" value="HotDog_dom_sf"/>
</dbReference>
<dbReference type="PROSITE" id="PS00845">
    <property type="entry name" value="CAP_GLY_1"/>
    <property type="match status" value="1"/>
</dbReference>
<dbReference type="SUPFAM" id="SSF74924">
    <property type="entry name" value="Cap-Gly domain"/>
    <property type="match status" value="1"/>
</dbReference>
<feature type="zinc finger region" description="C3H1-type" evidence="1">
    <location>
        <begin position="1134"/>
        <end position="1161"/>
    </location>
</feature>
<feature type="compositionally biased region" description="Low complexity" evidence="2">
    <location>
        <begin position="1035"/>
        <end position="1045"/>
    </location>
</feature>
<dbReference type="GO" id="GO:0003857">
    <property type="term" value="F:(3S)-3-hydroxyacyl-CoA dehydrogenase (NAD+) activity"/>
    <property type="evidence" value="ECO:0007669"/>
    <property type="project" value="TreeGrafter"/>
</dbReference>
<dbReference type="Gene3D" id="3.10.129.10">
    <property type="entry name" value="Hotdog Thioesterase"/>
    <property type="match status" value="2"/>
</dbReference>
<dbReference type="Pfam" id="PF01302">
    <property type="entry name" value="CAP_GLY"/>
    <property type="match status" value="1"/>
</dbReference>
<protein>
    <recommendedName>
        <fullName evidence="7">CAP-Gly domain-containing protein</fullName>
    </recommendedName>
</protein>
<dbReference type="InterPro" id="IPR054357">
    <property type="entry name" value="MFE-2_N"/>
</dbReference>
<dbReference type="Gene3D" id="3.80.10.10">
    <property type="entry name" value="Ribonuclease Inhibitor"/>
    <property type="match status" value="2"/>
</dbReference>
<feature type="region of interest" description="Disordered" evidence="2">
    <location>
        <begin position="1376"/>
        <end position="1411"/>
    </location>
</feature>
<feature type="compositionally biased region" description="Basic and acidic residues" evidence="2">
    <location>
        <begin position="1402"/>
        <end position="1411"/>
    </location>
</feature>
<organism evidence="5 6">
    <name type="scientific">Cytospora chrysosperma</name>
    <name type="common">Cytospora canker fungus</name>
    <name type="synonym">Sphaeria chrysosperma</name>
    <dbReference type="NCBI Taxonomy" id="252740"/>
    <lineage>
        <taxon>Eukaryota</taxon>
        <taxon>Fungi</taxon>
        <taxon>Dikarya</taxon>
        <taxon>Ascomycota</taxon>
        <taxon>Pezizomycotina</taxon>
        <taxon>Sordariomycetes</taxon>
        <taxon>Sordariomycetidae</taxon>
        <taxon>Diaporthales</taxon>
        <taxon>Cytosporaceae</taxon>
        <taxon>Cytospora</taxon>
    </lineage>
</organism>
<feature type="region of interest" description="Disordered" evidence="2">
    <location>
        <begin position="957"/>
        <end position="1133"/>
    </location>
</feature>
<feature type="compositionally biased region" description="Acidic residues" evidence="2">
    <location>
        <begin position="805"/>
        <end position="826"/>
    </location>
</feature>
<dbReference type="GO" id="GO:0005777">
    <property type="term" value="C:peroxisome"/>
    <property type="evidence" value="ECO:0007669"/>
    <property type="project" value="TreeGrafter"/>
</dbReference>
<feature type="compositionally biased region" description="Polar residues" evidence="2">
    <location>
        <begin position="1001"/>
        <end position="1022"/>
    </location>
</feature>
<dbReference type="GO" id="GO:0008270">
    <property type="term" value="F:zinc ion binding"/>
    <property type="evidence" value="ECO:0007669"/>
    <property type="project" value="UniProtKB-KW"/>
</dbReference>
<gene>
    <name evidence="5" type="ORF">VSDG_09726</name>
</gene>
<proteinExistence type="predicted"/>
<reference evidence="5 6" key="1">
    <citation type="submission" date="2015-09" db="EMBL/GenBank/DDBJ databases">
        <title>Host preference determinants of Valsa canker pathogens revealed by comparative genomics.</title>
        <authorList>
            <person name="Yin Z."/>
            <person name="Huang L."/>
        </authorList>
    </citation>
    <scope>NUCLEOTIDE SEQUENCE [LARGE SCALE GENOMIC DNA]</scope>
    <source>
        <strain evidence="5 6">YSFL</strain>
    </source>
</reference>
<dbReference type="Proteomes" id="UP000284375">
    <property type="component" value="Unassembled WGS sequence"/>
</dbReference>
<evidence type="ECO:0008006" key="7">
    <source>
        <dbReference type="Google" id="ProtNLM"/>
    </source>
</evidence>
<dbReference type="InterPro" id="IPR002539">
    <property type="entry name" value="MaoC-like_dom"/>
</dbReference>
<dbReference type="PROSITE" id="PS50245">
    <property type="entry name" value="CAP_GLY_2"/>
    <property type="match status" value="1"/>
</dbReference>
<dbReference type="SUPFAM" id="SSF54637">
    <property type="entry name" value="Thioesterase/thiol ester dehydrase-isomerase"/>
    <property type="match status" value="2"/>
</dbReference>
<keyword evidence="1" id="KW-0479">Metal-binding</keyword>
<dbReference type="PROSITE" id="PS51450">
    <property type="entry name" value="LRR"/>
    <property type="match status" value="1"/>
</dbReference>
<feature type="region of interest" description="Disordered" evidence="2">
    <location>
        <begin position="1309"/>
        <end position="1330"/>
    </location>
</feature>
<dbReference type="PANTHER" id="PTHR13078">
    <property type="entry name" value="PEROXISOMAL MULTIFUNCTIONAL ENZYME TYPE 2-RELATED"/>
    <property type="match status" value="1"/>
</dbReference>
<dbReference type="EMBL" id="LJZO01000076">
    <property type="protein sequence ID" value="ROV87761.1"/>
    <property type="molecule type" value="Genomic_DNA"/>
</dbReference>
<feature type="compositionally biased region" description="Basic and acidic residues" evidence="2">
    <location>
        <begin position="985"/>
        <end position="996"/>
    </location>
</feature>
<feature type="domain" description="CAP-Gly" evidence="4">
    <location>
        <begin position="312"/>
        <end position="364"/>
    </location>
</feature>
<dbReference type="InterPro" id="IPR032675">
    <property type="entry name" value="LRR_dom_sf"/>
</dbReference>
<dbReference type="GO" id="GO:0004300">
    <property type="term" value="F:enoyl-CoA hydratase activity"/>
    <property type="evidence" value="ECO:0007669"/>
    <property type="project" value="TreeGrafter"/>
</dbReference>
<dbReference type="OrthoDB" id="5273213at2759"/>
<dbReference type="GO" id="GO:0044594">
    <property type="term" value="F:17-beta-hydroxysteroid dehydrogenase (NAD+) activity"/>
    <property type="evidence" value="ECO:0007669"/>
    <property type="project" value="TreeGrafter"/>
</dbReference>
<dbReference type="Gene3D" id="2.30.30.190">
    <property type="entry name" value="CAP Gly-rich-like domain"/>
    <property type="match status" value="1"/>
</dbReference>
<feature type="region of interest" description="Disordered" evidence="2">
    <location>
        <begin position="802"/>
        <end position="878"/>
    </location>
</feature>
<dbReference type="InterPro" id="IPR000938">
    <property type="entry name" value="CAP-Gly_domain"/>
</dbReference>
<dbReference type="InterPro" id="IPR036859">
    <property type="entry name" value="CAP-Gly_dom_sf"/>
</dbReference>
<accession>A0A423VA76</accession>
<keyword evidence="1" id="KW-0863">Zinc-finger</keyword>
<dbReference type="SUPFAM" id="SSF52047">
    <property type="entry name" value="RNI-like"/>
    <property type="match status" value="1"/>
</dbReference>
<evidence type="ECO:0000313" key="5">
    <source>
        <dbReference type="EMBL" id="ROV87761.1"/>
    </source>
</evidence>
<evidence type="ECO:0000259" key="4">
    <source>
        <dbReference type="PROSITE" id="PS50245"/>
    </source>
</evidence>
<dbReference type="PANTHER" id="PTHR13078:SF57">
    <property type="entry name" value="DEHYDRATASE, PUTATIVE (AFU_ORTHOLOGUE AFUA_5G00640)-RELATED"/>
    <property type="match status" value="1"/>
</dbReference>
<comment type="caution">
    <text evidence="5">The sequence shown here is derived from an EMBL/GenBank/DDBJ whole genome shotgun (WGS) entry which is preliminary data.</text>
</comment>
<dbReference type="STRING" id="252740.A0A423VA76"/>
<evidence type="ECO:0000256" key="1">
    <source>
        <dbReference type="PROSITE-ProRule" id="PRU00723"/>
    </source>
</evidence>